<dbReference type="SUPFAM" id="SSF161098">
    <property type="entry name" value="MetI-like"/>
    <property type="match status" value="1"/>
</dbReference>
<dbReference type="Pfam" id="PF00528">
    <property type="entry name" value="BPD_transp_1"/>
    <property type="match status" value="1"/>
</dbReference>
<gene>
    <name evidence="9" type="primary">dppC_16</name>
    <name evidence="9" type="ORF">SDC9_179809</name>
</gene>
<evidence type="ECO:0000256" key="6">
    <source>
        <dbReference type="ARBA" id="ARBA00023136"/>
    </source>
</evidence>
<evidence type="ECO:0000256" key="4">
    <source>
        <dbReference type="ARBA" id="ARBA00022692"/>
    </source>
</evidence>
<dbReference type="GO" id="GO:0005886">
    <property type="term" value="C:plasma membrane"/>
    <property type="evidence" value="ECO:0007669"/>
    <property type="project" value="UniProtKB-SubCell"/>
</dbReference>
<dbReference type="PANTHER" id="PTHR43386:SF1">
    <property type="entry name" value="D,D-DIPEPTIDE TRANSPORT SYSTEM PERMEASE PROTEIN DDPC-RELATED"/>
    <property type="match status" value="1"/>
</dbReference>
<name>A0A645GZU9_9ZZZZ</name>
<keyword evidence="6 7" id="KW-0472">Membrane</keyword>
<evidence type="ECO:0000256" key="2">
    <source>
        <dbReference type="ARBA" id="ARBA00022448"/>
    </source>
</evidence>
<feature type="domain" description="ABC transmembrane type-1" evidence="8">
    <location>
        <begin position="1"/>
        <end position="97"/>
    </location>
</feature>
<comment type="subcellular location">
    <subcellularLocation>
        <location evidence="1">Cell membrane</location>
        <topology evidence="1">Multi-pass membrane protein</topology>
    </subcellularLocation>
</comment>
<protein>
    <submittedName>
        <fullName evidence="9">Dipeptide transport system permease protein DppC</fullName>
    </submittedName>
</protein>
<dbReference type="Gene3D" id="1.10.3720.10">
    <property type="entry name" value="MetI-like"/>
    <property type="match status" value="1"/>
</dbReference>
<evidence type="ECO:0000256" key="3">
    <source>
        <dbReference type="ARBA" id="ARBA00022475"/>
    </source>
</evidence>
<keyword evidence="2" id="KW-0813">Transport</keyword>
<keyword evidence="4 7" id="KW-0812">Transmembrane</keyword>
<accession>A0A645GZU9</accession>
<comment type="caution">
    <text evidence="9">The sequence shown here is derived from an EMBL/GenBank/DDBJ whole genome shotgun (WGS) entry which is preliminary data.</text>
</comment>
<evidence type="ECO:0000313" key="9">
    <source>
        <dbReference type="EMBL" id="MPN32331.1"/>
    </source>
</evidence>
<dbReference type="CDD" id="cd06261">
    <property type="entry name" value="TM_PBP2"/>
    <property type="match status" value="1"/>
</dbReference>
<evidence type="ECO:0000256" key="1">
    <source>
        <dbReference type="ARBA" id="ARBA00004651"/>
    </source>
</evidence>
<feature type="transmembrane region" description="Helical" evidence="7">
    <location>
        <begin position="22"/>
        <end position="55"/>
    </location>
</feature>
<sequence length="112" mass="12339">MAARVIGVKDSRILFRHIVPNAIFPTMVLASLAIGDVVLSFAALSFLGIGTPVGYADWGQVLSFARNWITELGTYWYIVVWPGLTLVLFVMGWNLVGDALRDVLDPRMRGSN</sequence>
<organism evidence="9">
    <name type="scientific">bioreactor metagenome</name>
    <dbReference type="NCBI Taxonomy" id="1076179"/>
    <lineage>
        <taxon>unclassified sequences</taxon>
        <taxon>metagenomes</taxon>
        <taxon>ecological metagenomes</taxon>
    </lineage>
</organism>
<keyword evidence="5 7" id="KW-1133">Transmembrane helix</keyword>
<dbReference type="InterPro" id="IPR050366">
    <property type="entry name" value="BP-dependent_transpt_permease"/>
</dbReference>
<keyword evidence="3" id="KW-1003">Cell membrane</keyword>
<dbReference type="InterPro" id="IPR035906">
    <property type="entry name" value="MetI-like_sf"/>
</dbReference>
<dbReference type="EMBL" id="VSSQ01084276">
    <property type="protein sequence ID" value="MPN32331.1"/>
    <property type="molecule type" value="Genomic_DNA"/>
</dbReference>
<dbReference type="PROSITE" id="PS50928">
    <property type="entry name" value="ABC_TM1"/>
    <property type="match status" value="1"/>
</dbReference>
<evidence type="ECO:0000256" key="7">
    <source>
        <dbReference type="SAM" id="Phobius"/>
    </source>
</evidence>
<dbReference type="AlphaFoldDB" id="A0A645GZU9"/>
<reference evidence="9" key="1">
    <citation type="submission" date="2019-08" db="EMBL/GenBank/DDBJ databases">
        <authorList>
            <person name="Kucharzyk K."/>
            <person name="Murdoch R.W."/>
            <person name="Higgins S."/>
            <person name="Loffler F."/>
        </authorList>
    </citation>
    <scope>NUCLEOTIDE SEQUENCE</scope>
</reference>
<feature type="transmembrane region" description="Helical" evidence="7">
    <location>
        <begin position="75"/>
        <end position="96"/>
    </location>
</feature>
<evidence type="ECO:0000259" key="8">
    <source>
        <dbReference type="PROSITE" id="PS50928"/>
    </source>
</evidence>
<dbReference type="InterPro" id="IPR000515">
    <property type="entry name" value="MetI-like"/>
</dbReference>
<dbReference type="PANTHER" id="PTHR43386">
    <property type="entry name" value="OLIGOPEPTIDE TRANSPORT SYSTEM PERMEASE PROTEIN APPC"/>
    <property type="match status" value="1"/>
</dbReference>
<evidence type="ECO:0000256" key="5">
    <source>
        <dbReference type="ARBA" id="ARBA00022989"/>
    </source>
</evidence>
<dbReference type="GO" id="GO:0055085">
    <property type="term" value="P:transmembrane transport"/>
    <property type="evidence" value="ECO:0007669"/>
    <property type="project" value="InterPro"/>
</dbReference>
<proteinExistence type="predicted"/>